<feature type="region of interest" description="Disordered" evidence="16">
    <location>
        <begin position="172"/>
        <end position="207"/>
    </location>
</feature>
<evidence type="ECO:0000256" key="4">
    <source>
        <dbReference type="ARBA" id="ARBA00022692"/>
    </source>
</evidence>
<organism evidence="19 20">
    <name type="scientific">Dichomitus squalens</name>
    <dbReference type="NCBI Taxonomy" id="114155"/>
    <lineage>
        <taxon>Eukaryota</taxon>
        <taxon>Fungi</taxon>
        <taxon>Dikarya</taxon>
        <taxon>Basidiomycota</taxon>
        <taxon>Agaricomycotina</taxon>
        <taxon>Agaricomycetes</taxon>
        <taxon>Polyporales</taxon>
        <taxon>Polyporaceae</taxon>
        <taxon>Dichomitus</taxon>
    </lineage>
</organism>
<feature type="domain" description="Glycoside hydrolase family 5" evidence="18">
    <location>
        <begin position="320"/>
        <end position="541"/>
    </location>
</feature>
<dbReference type="GO" id="GO:0009251">
    <property type="term" value="P:glucan catabolic process"/>
    <property type="evidence" value="ECO:0007669"/>
    <property type="project" value="TreeGrafter"/>
</dbReference>
<keyword evidence="9" id="KW-0325">Glycoprotein</keyword>
<dbReference type="EC" id="3.2.1.58" evidence="14"/>
<comment type="subcellular location">
    <subcellularLocation>
        <location evidence="1">Cell membrane</location>
        <topology evidence="1">Single-pass type II membrane protein</topology>
    </subcellularLocation>
</comment>
<evidence type="ECO:0000256" key="17">
    <source>
        <dbReference type="SAM" id="Phobius"/>
    </source>
</evidence>
<evidence type="ECO:0000256" key="16">
    <source>
        <dbReference type="SAM" id="MobiDB-lite"/>
    </source>
</evidence>
<comment type="catalytic activity">
    <reaction evidence="12">
        <text>Successive hydrolysis of beta-D-glucose units from the non-reducing ends of (1-&gt;3)-beta-D-glucans, releasing alpha-glucose.</text>
        <dbReference type="EC" id="3.2.1.58"/>
    </reaction>
</comment>
<dbReference type="InterPro" id="IPR050386">
    <property type="entry name" value="Glycosyl_hydrolase_5"/>
</dbReference>
<dbReference type="PANTHER" id="PTHR31297:SF34">
    <property type="entry name" value="GLUCAN 1,3-BETA-GLUCOSIDASE 2"/>
    <property type="match status" value="1"/>
</dbReference>
<dbReference type="Proteomes" id="UP000292082">
    <property type="component" value="Unassembled WGS sequence"/>
</dbReference>
<evidence type="ECO:0000313" key="20">
    <source>
        <dbReference type="Proteomes" id="UP000292082"/>
    </source>
</evidence>
<keyword evidence="3" id="KW-1003">Cell membrane</keyword>
<evidence type="ECO:0000256" key="10">
    <source>
        <dbReference type="ARBA" id="ARBA00023295"/>
    </source>
</evidence>
<dbReference type="GO" id="GO:0009986">
    <property type="term" value="C:cell surface"/>
    <property type="evidence" value="ECO:0007669"/>
    <property type="project" value="TreeGrafter"/>
</dbReference>
<gene>
    <name evidence="19" type="ORF">BD310DRAFT_971728</name>
</gene>
<keyword evidence="6" id="KW-0735">Signal-anchor</keyword>
<evidence type="ECO:0000256" key="11">
    <source>
        <dbReference type="ARBA" id="ARBA00023316"/>
    </source>
</evidence>
<evidence type="ECO:0000256" key="8">
    <source>
        <dbReference type="ARBA" id="ARBA00023136"/>
    </source>
</evidence>
<reference evidence="19 20" key="1">
    <citation type="submission" date="2019-01" db="EMBL/GenBank/DDBJ databases">
        <title>Draft genome sequences of three monokaryotic isolates of the white-rot basidiomycete fungus Dichomitus squalens.</title>
        <authorList>
            <consortium name="DOE Joint Genome Institute"/>
            <person name="Lopez S.C."/>
            <person name="Andreopoulos B."/>
            <person name="Pangilinan J."/>
            <person name="Lipzen A."/>
            <person name="Riley R."/>
            <person name="Ahrendt S."/>
            <person name="Ng V."/>
            <person name="Barry K."/>
            <person name="Daum C."/>
            <person name="Grigoriev I.V."/>
            <person name="Hilden K.S."/>
            <person name="Makela M.R."/>
            <person name="de Vries R.P."/>
        </authorList>
    </citation>
    <scope>NUCLEOTIDE SEQUENCE [LARGE SCALE GENOMIC DNA]</scope>
    <source>
        <strain evidence="19 20">CBS 464.89</strain>
    </source>
</reference>
<dbReference type="PANTHER" id="PTHR31297">
    <property type="entry name" value="GLUCAN ENDO-1,6-BETA-GLUCOSIDASE B"/>
    <property type="match status" value="1"/>
</dbReference>
<feature type="compositionally biased region" description="Polar residues" evidence="16">
    <location>
        <begin position="70"/>
        <end position="79"/>
    </location>
</feature>
<evidence type="ECO:0000256" key="5">
    <source>
        <dbReference type="ARBA" id="ARBA00022801"/>
    </source>
</evidence>
<feature type="region of interest" description="Disordered" evidence="16">
    <location>
        <begin position="53"/>
        <end position="79"/>
    </location>
</feature>
<dbReference type="GO" id="GO:0004338">
    <property type="term" value="F:glucan exo-1,3-beta-glucosidase activity"/>
    <property type="evidence" value="ECO:0007669"/>
    <property type="project" value="UniProtKB-EC"/>
</dbReference>
<dbReference type="AlphaFoldDB" id="A0A4Q9QCY3"/>
<keyword evidence="11" id="KW-0961">Cell wall biogenesis/degradation</keyword>
<dbReference type="STRING" id="114155.A0A4Q9QCY3"/>
<dbReference type="InterPro" id="IPR018087">
    <property type="entry name" value="Glyco_hydro_5_CS"/>
</dbReference>
<dbReference type="Pfam" id="PF00150">
    <property type="entry name" value="Cellulase"/>
    <property type="match status" value="1"/>
</dbReference>
<keyword evidence="5 19" id="KW-0378">Hydrolase</keyword>
<dbReference type="SUPFAM" id="SSF51445">
    <property type="entry name" value="(Trans)glycosidases"/>
    <property type="match status" value="1"/>
</dbReference>
<dbReference type="Gene3D" id="3.20.20.80">
    <property type="entry name" value="Glycosidases"/>
    <property type="match status" value="1"/>
</dbReference>
<evidence type="ECO:0000313" key="19">
    <source>
        <dbReference type="EMBL" id="TBU65627.1"/>
    </source>
</evidence>
<evidence type="ECO:0000256" key="9">
    <source>
        <dbReference type="ARBA" id="ARBA00023180"/>
    </source>
</evidence>
<protein>
    <recommendedName>
        <fullName evidence="14">glucan 1,3-beta-glucosidase</fullName>
        <ecNumber evidence="14">3.2.1.58</ecNumber>
    </recommendedName>
    <alternativeName>
        <fullName evidence="15">Exo-1,3-beta-glucanase D</fullName>
    </alternativeName>
</protein>
<feature type="compositionally biased region" description="Low complexity" evidence="16">
    <location>
        <begin position="172"/>
        <end position="197"/>
    </location>
</feature>
<feature type="compositionally biased region" description="Pro residues" evidence="16">
    <location>
        <begin position="800"/>
        <end position="810"/>
    </location>
</feature>
<dbReference type="GO" id="GO:0005886">
    <property type="term" value="C:plasma membrane"/>
    <property type="evidence" value="ECO:0007669"/>
    <property type="project" value="UniProtKB-SubCell"/>
</dbReference>
<feature type="compositionally biased region" description="Polar residues" evidence="16">
    <location>
        <begin position="198"/>
        <end position="207"/>
    </location>
</feature>
<evidence type="ECO:0000256" key="14">
    <source>
        <dbReference type="ARBA" id="ARBA00038929"/>
    </source>
</evidence>
<evidence type="ECO:0000256" key="13">
    <source>
        <dbReference type="ARBA" id="ARBA00037126"/>
    </source>
</evidence>
<comment type="function">
    <text evidence="13">Glucosidase involved in the degradation of cellulosic biomass. Active on lichenan.</text>
</comment>
<feature type="compositionally biased region" description="Polar residues" evidence="16">
    <location>
        <begin position="1"/>
        <end position="25"/>
    </location>
</feature>
<dbReference type="GO" id="GO:0005576">
    <property type="term" value="C:extracellular region"/>
    <property type="evidence" value="ECO:0007669"/>
    <property type="project" value="TreeGrafter"/>
</dbReference>
<evidence type="ECO:0000256" key="3">
    <source>
        <dbReference type="ARBA" id="ARBA00022475"/>
    </source>
</evidence>
<evidence type="ECO:0000256" key="2">
    <source>
        <dbReference type="ARBA" id="ARBA00005641"/>
    </source>
</evidence>
<name>A0A4Q9QCY3_9APHY</name>
<evidence type="ECO:0000256" key="6">
    <source>
        <dbReference type="ARBA" id="ARBA00022968"/>
    </source>
</evidence>
<keyword evidence="10" id="KW-0326">Glycosidase</keyword>
<proteinExistence type="inferred from homology"/>
<dbReference type="EMBL" id="ML145084">
    <property type="protein sequence ID" value="TBU65627.1"/>
    <property type="molecule type" value="Genomic_DNA"/>
</dbReference>
<keyword evidence="8 17" id="KW-0472">Membrane</keyword>
<feature type="region of interest" description="Disordered" evidence="16">
    <location>
        <begin position="112"/>
        <end position="135"/>
    </location>
</feature>
<evidence type="ECO:0000256" key="1">
    <source>
        <dbReference type="ARBA" id="ARBA00004401"/>
    </source>
</evidence>
<evidence type="ECO:0000256" key="15">
    <source>
        <dbReference type="ARBA" id="ARBA00041260"/>
    </source>
</evidence>
<feature type="transmembrane region" description="Helical" evidence="17">
    <location>
        <begin position="141"/>
        <end position="162"/>
    </location>
</feature>
<dbReference type="InterPro" id="IPR001547">
    <property type="entry name" value="Glyco_hydro_5"/>
</dbReference>
<feature type="region of interest" description="Disordered" evidence="16">
    <location>
        <begin position="1"/>
        <end position="35"/>
    </location>
</feature>
<dbReference type="PROSITE" id="PS00659">
    <property type="entry name" value="GLYCOSYL_HYDROL_F5"/>
    <property type="match status" value="1"/>
</dbReference>
<evidence type="ECO:0000256" key="7">
    <source>
        <dbReference type="ARBA" id="ARBA00022989"/>
    </source>
</evidence>
<evidence type="ECO:0000256" key="12">
    <source>
        <dbReference type="ARBA" id="ARBA00036824"/>
    </source>
</evidence>
<feature type="region of interest" description="Disordered" evidence="16">
    <location>
        <begin position="781"/>
        <end position="810"/>
    </location>
</feature>
<keyword evidence="7 17" id="KW-1133">Transmembrane helix</keyword>
<accession>A0A4Q9QCY3</accession>
<keyword evidence="20" id="KW-1185">Reference proteome</keyword>
<keyword evidence="4 17" id="KW-0812">Transmembrane</keyword>
<dbReference type="InterPro" id="IPR017853">
    <property type="entry name" value="GH"/>
</dbReference>
<dbReference type="GO" id="GO:0071555">
    <property type="term" value="P:cell wall organization"/>
    <property type="evidence" value="ECO:0007669"/>
    <property type="project" value="UniProtKB-KW"/>
</dbReference>
<sequence length="810" mass="87507">MSSAVRTDGMSQTPYQPVFTNTNPYAAQGEPRDTQFYTPETEHLQLHDDNLPVGAAPPRFMGQASRENRSSFASSNPTLAGEDYNSSSYALNDGGKPGFYGLSYNDSDLNASRPKEAYGSPYADQGRSYAPSKGSSSRKKAIIIGSVVALLVIAGAVIAVYFTVIKPKSDKNGTASGAATNGTGNSTGSSGNGNSNALAVQTGSDGSTVTMENGTTFTYKNSFGGFWYVDPANPLSGSGRAQSWTPLLNETFKFGEDPIRGVNVGGWLVTEPCMYLRNPDVSDDIDCSVPALYEQYVNTSNPAFDEWDLSQRMAADTANGGISQLENHYKTFITEKDFADIAAAGLNFVRIPIPYWAIETRENEPFLAKTSWTYFLKAVGWARKYGLRINLDLHALPGSQNGWNHSGRLGTINVLYGPMGINNAERSLDYIRIIAEFISQPEYKDVIVMFGITNEPFGPTIGKDAVSRYYVQAYNTVRTASGTGEGNGPWIVMHDAFLGLTNWAGFLPNADRMQLDIHQYLCFNGQSADDYSVRVGSGQPCTAWAKGQNDSMTAFGMTHVGEWSMAINDCGQWVNGVNLGARYDGSFTGGGNFPVTGDCSVYNDYWNYDDAWKASMQQFALQSMSALQNWFFWTWKIGTSTVTGNVTSPAWSYSLGLEQGWMPTDPRVSEGVCENTDPFNPPLQPWQTGGAGAGQVPQTVLDSFAWPPQSLTNEANLATLPTYTQTGSLVTLPGPTFTSVSGVTVSTGNGWNQPTDTAQMFVPVATCGYLDPWMGPTASPAACPPLNQRREASPAAFPAPTTPPSPSRFA</sequence>
<comment type="similarity">
    <text evidence="2">Belongs to the glycosyl hydrolase 5 (cellulase A) family.</text>
</comment>
<evidence type="ECO:0000259" key="18">
    <source>
        <dbReference type="Pfam" id="PF00150"/>
    </source>
</evidence>